<dbReference type="PROSITE" id="PS50157">
    <property type="entry name" value="ZINC_FINGER_C2H2_2"/>
    <property type="match status" value="1"/>
</dbReference>
<evidence type="ECO:0000256" key="6">
    <source>
        <dbReference type="PROSITE-ProRule" id="PRU00042"/>
    </source>
</evidence>
<dbReference type="InterPro" id="IPR036236">
    <property type="entry name" value="Znf_C2H2_sf"/>
</dbReference>
<feature type="domain" description="C2H2-type" evidence="8">
    <location>
        <begin position="45"/>
        <end position="72"/>
    </location>
</feature>
<evidence type="ECO:0000313" key="9">
    <source>
        <dbReference type="EMBL" id="ONK65153.1"/>
    </source>
</evidence>
<dbReference type="SUPFAM" id="SSF57667">
    <property type="entry name" value="beta-beta-alpha zinc fingers"/>
    <property type="match status" value="1"/>
</dbReference>
<dbReference type="OMA" id="ERSTGWN"/>
<evidence type="ECO:0000256" key="1">
    <source>
        <dbReference type="ARBA" id="ARBA00004123"/>
    </source>
</evidence>
<name>A0A5P1EHE9_ASPOF</name>
<feature type="region of interest" description="Disordered" evidence="7">
    <location>
        <begin position="150"/>
        <end position="177"/>
    </location>
</feature>
<dbReference type="Gene3D" id="3.30.160.60">
    <property type="entry name" value="Classic Zinc Finger"/>
    <property type="match status" value="1"/>
</dbReference>
<evidence type="ECO:0000256" key="3">
    <source>
        <dbReference type="ARBA" id="ARBA00022771"/>
    </source>
</evidence>
<dbReference type="EMBL" id="CM007387">
    <property type="protein sequence ID" value="ONK65153.1"/>
    <property type="molecule type" value="Genomic_DNA"/>
</dbReference>
<dbReference type="InterPro" id="IPR013087">
    <property type="entry name" value="Znf_C2H2_type"/>
</dbReference>
<dbReference type="OrthoDB" id="1915958at2759"/>
<organism evidence="9 10">
    <name type="scientific">Asparagus officinalis</name>
    <name type="common">Garden asparagus</name>
    <dbReference type="NCBI Taxonomy" id="4686"/>
    <lineage>
        <taxon>Eukaryota</taxon>
        <taxon>Viridiplantae</taxon>
        <taxon>Streptophyta</taxon>
        <taxon>Embryophyta</taxon>
        <taxon>Tracheophyta</taxon>
        <taxon>Spermatophyta</taxon>
        <taxon>Magnoliopsida</taxon>
        <taxon>Liliopsida</taxon>
        <taxon>Asparagales</taxon>
        <taxon>Asparagaceae</taxon>
        <taxon>Asparagoideae</taxon>
        <taxon>Asparagus</taxon>
    </lineage>
</organism>
<gene>
    <name evidence="9" type="ORF">A4U43_C07F34240</name>
</gene>
<comment type="subcellular location">
    <subcellularLocation>
        <location evidence="1">Nucleus</location>
    </subcellularLocation>
</comment>
<dbReference type="PANTHER" id="PTHR47287:SF15">
    <property type="entry name" value="ZINC FINGER PROTEIN 3-LIKE"/>
    <property type="match status" value="1"/>
</dbReference>
<dbReference type="Proteomes" id="UP000243459">
    <property type="component" value="Chromosome 7"/>
</dbReference>
<evidence type="ECO:0000256" key="7">
    <source>
        <dbReference type="SAM" id="MobiDB-lite"/>
    </source>
</evidence>
<protein>
    <recommendedName>
        <fullName evidence="8">C2H2-type domain-containing protein</fullName>
    </recommendedName>
</protein>
<keyword evidence="10" id="KW-1185">Reference proteome</keyword>
<dbReference type="Gramene" id="ONK65153">
    <property type="protein sequence ID" value="ONK65153"/>
    <property type="gene ID" value="A4U43_C07F34240"/>
</dbReference>
<keyword evidence="4" id="KW-0862">Zinc</keyword>
<feature type="compositionally biased region" description="Low complexity" evidence="7">
    <location>
        <begin position="14"/>
        <end position="35"/>
    </location>
</feature>
<reference evidence="10" key="1">
    <citation type="journal article" date="2017" name="Nat. Commun.">
        <title>The asparagus genome sheds light on the origin and evolution of a young Y chromosome.</title>
        <authorList>
            <person name="Harkess A."/>
            <person name="Zhou J."/>
            <person name="Xu C."/>
            <person name="Bowers J.E."/>
            <person name="Van der Hulst R."/>
            <person name="Ayyampalayam S."/>
            <person name="Mercati F."/>
            <person name="Riccardi P."/>
            <person name="McKain M.R."/>
            <person name="Kakrana A."/>
            <person name="Tang H."/>
            <person name="Ray J."/>
            <person name="Groenendijk J."/>
            <person name="Arikit S."/>
            <person name="Mathioni S.M."/>
            <person name="Nakano M."/>
            <person name="Shan H."/>
            <person name="Telgmann-Rauber A."/>
            <person name="Kanno A."/>
            <person name="Yue Z."/>
            <person name="Chen H."/>
            <person name="Li W."/>
            <person name="Chen Y."/>
            <person name="Xu X."/>
            <person name="Zhang Y."/>
            <person name="Luo S."/>
            <person name="Chen H."/>
            <person name="Gao J."/>
            <person name="Mao Z."/>
            <person name="Pires J.C."/>
            <person name="Luo M."/>
            <person name="Kudrna D."/>
            <person name="Wing R.A."/>
            <person name="Meyers B.C."/>
            <person name="Yi K."/>
            <person name="Kong H."/>
            <person name="Lavrijsen P."/>
            <person name="Sunseri F."/>
            <person name="Falavigna A."/>
            <person name="Ye Y."/>
            <person name="Leebens-Mack J.H."/>
            <person name="Chen G."/>
        </authorList>
    </citation>
    <scope>NUCLEOTIDE SEQUENCE [LARGE SCALE GENOMIC DNA]</scope>
    <source>
        <strain evidence="10">cv. DH0086</strain>
    </source>
</reference>
<dbReference type="GO" id="GO:0009788">
    <property type="term" value="P:negative regulation of abscisic acid-activated signaling pathway"/>
    <property type="evidence" value="ECO:0007669"/>
    <property type="project" value="InterPro"/>
</dbReference>
<keyword evidence="5" id="KW-0539">Nucleus</keyword>
<accession>A0A5P1EHE9</accession>
<evidence type="ECO:0000256" key="2">
    <source>
        <dbReference type="ARBA" id="ARBA00022723"/>
    </source>
</evidence>
<dbReference type="PANTHER" id="PTHR47287">
    <property type="entry name" value="C2H2 AND C2HC ZINC FINGERS SUPERFAMILY PROTEIN"/>
    <property type="match status" value="1"/>
</dbReference>
<evidence type="ECO:0000256" key="4">
    <source>
        <dbReference type="ARBA" id="ARBA00022833"/>
    </source>
</evidence>
<evidence type="ECO:0000259" key="8">
    <source>
        <dbReference type="PROSITE" id="PS50157"/>
    </source>
</evidence>
<dbReference type="PROSITE" id="PS00028">
    <property type="entry name" value="ZINC_FINGER_C2H2_1"/>
    <property type="match status" value="1"/>
</dbReference>
<sequence length="177" mass="19032">MQQEPPSPNPLDLSLTLSPSHDFSSSSSSSSSPTSATNGRDTRLFPCLFCNKKFLKSQALGGHQNAHKKERSIGLNAHLHYTSPSMNHQSPFAIASHSLMTSYPPESFGYGPAARFRAHQPAVVGPNVDSAAAEATTAIDCLNWRRGSYSHQRDSREGGDSCSNGEDSGDVDLSLRL</sequence>
<proteinExistence type="predicted"/>
<feature type="region of interest" description="Disordered" evidence="7">
    <location>
        <begin position="1"/>
        <end position="39"/>
    </location>
</feature>
<dbReference type="GO" id="GO:0005634">
    <property type="term" value="C:nucleus"/>
    <property type="evidence" value="ECO:0007669"/>
    <property type="project" value="UniProtKB-SubCell"/>
</dbReference>
<keyword evidence="3 6" id="KW-0863">Zinc-finger</keyword>
<dbReference type="GO" id="GO:0008270">
    <property type="term" value="F:zinc ion binding"/>
    <property type="evidence" value="ECO:0007669"/>
    <property type="project" value="UniProtKB-KW"/>
</dbReference>
<dbReference type="AlphaFoldDB" id="A0A5P1EHE9"/>
<keyword evidence="2" id="KW-0479">Metal-binding</keyword>
<evidence type="ECO:0000313" key="10">
    <source>
        <dbReference type="Proteomes" id="UP000243459"/>
    </source>
</evidence>
<evidence type="ECO:0000256" key="5">
    <source>
        <dbReference type="ARBA" id="ARBA00023242"/>
    </source>
</evidence>
<dbReference type="InterPro" id="IPR044246">
    <property type="entry name" value="ZFP3-like"/>
</dbReference>